<proteinExistence type="predicted"/>
<dbReference type="EMBL" id="KZ852041">
    <property type="protein sequence ID" value="RDH35215.1"/>
    <property type="molecule type" value="Genomic_DNA"/>
</dbReference>
<accession>A0A3F3Q7W5</accession>
<evidence type="ECO:0000313" key="1">
    <source>
        <dbReference type="EMBL" id="RDH35215.1"/>
    </source>
</evidence>
<dbReference type="GeneID" id="38133972"/>
<dbReference type="Proteomes" id="UP000253729">
    <property type="component" value="Unassembled WGS sequence"/>
</dbReference>
<gene>
    <name evidence="1" type="ORF">BDQ94DRAFT_140412</name>
</gene>
<evidence type="ECO:0000313" key="2">
    <source>
        <dbReference type="Proteomes" id="UP000253729"/>
    </source>
</evidence>
<dbReference type="AlphaFoldDB" id="A0A3F3Q7W5"/>
<organism evidence="1 2">
    <name type="scientific">Aspergillus welwitschiae</name>
    <dbReference type="NCBI Taxonomy" id="1341132"/>
    <lineage>
        <taxon>Eukaryota</taxon>
        <taxon>Fungi</taxon>
        <taxon>Dikarya</taxon>
        <taxon>Ascomycota</taxon>
        <taxon>Pezizomycotina</taxon>
        <taxon>Eurotiomycetes</taxon>
        <taxon>Eurotiomycetidae</taxon>
        <taxon>Eurotiales</taxon>
        <taxon>Aspergillaceae</taxon>
        <taxon>Aspergillus</taxon>
        <taxon>Aspergillus subgen. Circumdati</taxon>
    </lineage>
</organism>
<name>A0A3F3Q7W5_9EURO</name>
<keyword evidence="2" id="KW-1185">Reference proteome</keyword>
<reference evidence="1 2" key="1">
    <citation type="submission" date="2018-07" db="EMBL/GenBank/DDBJ databases">
        <title>The genomes of Aspergillus section Nigri reveals drivers in fungal speciation.</title>
        <authorList>
            <consortium name="DOE Joint Genome Institute"/>
            <person name="Vesth T.C."/>
            <person name="Nybo J."/>
            <person name="Theobald S."/>
            <person name="Brandl J."/>
            <person name="Frisvad J.C."/>
            <person name="Nielsen K.F."/>
            <person name="Lyhne E.K."/>
            <person name="Kogle M.E."/>
            <person name="Kuo A."/>
            <person name="Riley R."/>
            <person name="Clum A."/>
            <person name="Nolan M."/>
            <person name="Lipzen A."/>
            <person name="Salamov A."/>
            <person name="Henrissat B."/>
            <person name="Wiebenga A."/>
            <person name="De vries R.P."/>
            <person name="Grigoriev I.V."/>
            <person name="Mortensen U.H."/>
            <person name="Andersen M.R."/>
            <person name="Baker S.E."/>
        </authorList>
    </citation>
    <scope>NUCLEOTIDE SEQUENCE [LARGE SCALE GENOMIC DNA]</scope>
    <source>
        <strain evidence="1 2">CBS 139.54b</strain>
    </source>
</reference>
<sequence length="78" mass="8835">MSSWYLDTTRCSMWIDKLCLSRPATRMSATSCRTRFLLKERRSDALGVDTRAVSNVLGAKPGCLTIRYARSLLERSFG</sequence>
<dbReference type="RefSeq" id="XP_026628237.1">
    <property type="nucleotide sequence ID" value="XM_026765616.1"/>
</dbReference>
<protein>
    <submittedName>
        <fullName evidence="1">Uncharacterized protein</fullName>
    </submittedName>
</protein>